<dbReference type="OMA" id="TPLYMER"/>
<keyword evidence="2" id="KW-1185">Reference proteome</keyword>
<dbReference type="EMBL" id="KE546993">
    <property type="protein sequence ID" value="EPY50195.1"/>
    <property type="molecule type" value="Genomic_DNA"/>
</dbReference>
<dbReference type="Gene3D" id="3.40.50.880">
    <property type="match status" value="1"/>
</dbReference>
<dbReference type="InterPro" id="IPR032633">
    <property type="entry name" value="ThiJ-like"/>
</dbReference>
<dbReference type="InterPro" id="IPR029062">
    <property type="entry name" value="Class_I_gatase-like"/>
</dbReference>
<gene>
    <name evidence="1" type="ORF">SPOG_00956</name>
</gene>
<sequence length="268" mass="29669">MSMQIVREDQSNSTILQPFANPLWAPTPVQNVANRKHRTLKMCIVLPDTGYDVTQVCDSWHYFLKQGYMVHFATLTGNVAQADQRLLGGFKSWFFGATAETCRLYERMSTTTEFLKPLSLSSESFTFNTYDLVLIPGGQDPAVLEFVQCSRLSFLLSDYIPLCSRASGNHVLGTIAQGAIAVHCAAPNLQIKSTTTPLYMERTSYLLGVSNPSAYASTLIPADKYKAGPTASHWIYSDTKYFYASGRYSGDVSLLCKALRNLVSSALH</sequence>
<evidence type="ECO:0008006" key="3">
    <source>
        <dbReference type="Google" id="ProtNLM"/>
    </source>
</evidence>
<proteinExistence type="predicted"/>
<protein>
    <recommendedName>
        <fullName evidence="3">DJ-1/PfpI domain-containing protein</fullName>
    </recommendedName>
</protein>
<dbReference type="SUPFAM" id="SSF52317">
    <property type="entry name" value="Class I glutamine amidotransferase-like"/>
    <property type="match status" value="1"/>
</dbReference>
<dbReference type="OrthoDB" id="543156at2759"/>
<dbReference type="Proteomes" id="UP000015464">
    <property type="component" value="Unassembled WGS sequence"/>
</dbReference>
<accession>S9VVP4</accession>
<name>S9VVP4_SCHCR</name>
<reference evidence="1 2" key="1">
    <citation type="journal article" date="2011" name="Science">
        <title>Comparative functional genomics of the fission yeasts.</title>
        <authorList>
            <person name="Rhind N."/>
            <person name="Chen Z."/>
            <person name="Yassour M."/>
            <person name="Thompson D.A."/>
            <person name="Haas B.J."/>
            <person name="Habib N."/>
            <person name="Wapinski I."/>
            <person name="Roy S."/>
            <person name="Lin M.F."/>
            <person name="Heiman D.I."/>
            <person name="Young S.K."/>
            <person name="Furuya K."/>
            <person name="Guo Y."/>
            <person name="Pidoux A."/>
            <person name="Chen H.M."/>
            <person name="Robbertse B."/>
            <person name="Goldberg J.M."/>
            <person name="Aoki K."/>
            <person name="Bayne E.H."/>
            <person name="Berlin A.M."/>
            <person name="Desjardins C.A."/>
            <person name="Dobbs E."/>
            <person name="Dukaj L."/>
            <person name="Fan L."/>
            <person name="FitzGerald M.G."/>
            <person name="French C."/>
            <person name="Gujja S."/>
            <person name="Hansen K."/>
            <person name="Keifenheim D."/>
            <person name="Levin J.Z."/>
            <person name="Mosher R.A."/>
            <person name="Mueller C.A."/>
            <person name="Pfiffner J."/>
            <person name="Priest M."/>
            <person name="Russ C."/>
            <person name="Smialowska A."/>
            <person name="Swoboda P."/>
            <person name="Sykes S.M."/>
            <person name="Vaughn M."/>
            <person name="Vengrova S."/>
            <person name="Yoder R."/>
            <person name="Zeng Q."/>
            <person name="Allshire R."/>
            <person name="Baulcombe D."/>
            <person name="Birren B.W."/>
            <person name="Brown W."/>
            <person name="Ekwall K."/>
            <person name="Kellis M."/>
            <person name="Leatherwood J."/>
            <person name="Levin H."/>
            <person name="Margalit H."/>
            <person name="Martienssen R."/>
            <person name="Nieduszynski C.A."/>
            <person name="Spatafora J.W."/>
            <person name="Friedman N."/>
            <person name="Dalgaard J.Z."/>
            <person name="Baumann P."/>
            <person name="Niki H."/>
            <person name="Regev A."/>
            <person name="Nusbaum C."/>
        </authorList>
    </citation>
    <scope>NUCLEOTIDE SEQUENCE [LARGE SCALE GENOMIC DNA]</scope>
    <source>
        <strain evidence="2">OY26 / ATCC MYA-4695 / CBS 11777 / NBRC 106824 / NRRL Y48691</strain>
    </source>
</reference>
<dbReference type="Pfam" id="PF17124">
    <property type="entry name" value="ThiJ_like"/>
    <property type="match status" value="1"/>
</dbReference>
<dbReference type="STRING" id="653667.S9VVP4"/>
<dbReference type="GeneID" id="25035287"/>
<dbReference type="PANTHER" id="PTHR43068">
    <property type="entry name" value="SLR1854 PROTEIN"/>
    <property type="match status" value="1"/>
</dbReference>
<evidence type="ECO:0000313" key="2">
    <source>
        <dbReference type="Proteomes" id="UP000015464"/>
    </source>
</evidence>
<evidence type="ECO:0000313" key="1">
    <source>
        <dbReference type="EMBL" id="EPY50195.1"/>
    </source>
</evidence>
<organism evidence="1 2">
    <name type="scientific">Schizosaccharomyces cryophilus (strain OY26 / ATCC MYA-4695 / CBS 11777 / NBRC 106824 / NRRL Y48691)</name>
    <name type="common">Fission yeast</name>
    <dbReference type="NCBI Taxonomy" id="653667"/>
    <lineage>
        <taxon>Eukaryota</taxon>
        <taxon>Fungi</taxon>
        <taxon>Dikarya</taxon>
        <taxon>Ascomycota</taxon>
        <taxon>Taphrinomycotina</taxon>
        <taxon>Schizosaccharomycetes</taxon>
        <taxon>Schizosaccharomycetales</taxon>
        <taxon>Schizosaccharomycetaceae</taxon>
        <taxon>Schizosaccharomyces</taxon>
    </lineage>
</organism>
<dbReference type="eggNOG" id="ENOG502R0B6">
    <property type="taxonomic scope" value="Eukaryota"/>
</dbReference>
<dbReference type="HOGENOM" id="CLU_1042656_0_0_1"/>
<dbReference type="AlphaFoldDB" id="S9VVP4"/>
<dbReference type="RefSeq" id="XP_013024681.1">
    <property type="nucleotide sequence ID" value="XM_013169227.1"/>
</dbReference>
<dbReference type="PANTHER" id="PTHR43068:SF1">
    <property type="entry name" value="SLR1854 PROTEIN"/>
    <property type="match status" value="1"/>
</dbReference>